<evidence type="ECO:0000259" key="2">
    <source>
        <dbReference type="PROSITE" id="PS50943"/>
    </source>
</evidence>
<name>A0ABW2WF88_9ACTN</name>
<dbReference type="CDD" id="cd23415">
    <property type="entry name" value="beta-trefoil_Ricin_AH"/>
    <property type="match status" value="1"/>
</dbReference>
<dbReference type="SUPFAM" id="SSF50370">
    <property type="entry name" value="Ricin B-like lectins"/>
    <property type="match status" value="1"/>
</dbReference>
<sequence>MPVGKVSPDGDPARALGGALRALQQRSGRTLRALEDEVRISDSSLSRYFRGSTVPPWSTVRDLCVALKADPAEYRALWEAANRSQAAAPPPAPTADPGSGSGPGPDPGSAHGPGLRPRHRWRYAAAGAVAGALLGGALTALLLPAARDAAPAADPARGGGQSSPDAGRMFVNRATGACLDDSLDNGLRTYPCNALNYQRWTAATADDGTVRLRNHATGACLDHGDHGPRPADCGEDPAQRWVVTSLRDHSVEIRNAVTHHCLADAAAGLRALPCDRTDRQKWG</sequence>
<keyword evidence="4" id="KW-1185">Reference proteome</keyword>
<feature type="region of interest" description="Disordered" evidence="1">
    <location>
        <begin position="81"/>
        <end position="117"/>
    </location>
</feature>
<evidence type="ECO:0000256" key="1">
    <source>
        <dbReference type="SAM" id="MobiDB-lite"/>
    </source>
</evidence>
<dbReference type="Gene3D" id="1.10.260.40">
    <property type="entry name" value="lambda repressor-like DNA-binding domains"/>
    <property type="match status" value="1"/>
</dbReference>
<evidence type="ECO:0000313" key="4">
    <source>
        <dbReference type="Proteomes" id="UP001597023"/>
    </source>
</evidence>
<dbReference type="PROSITE" id="PS50231">
    <property type="entry name" value="RICIN_B_LECTIN"/>
    <property type="match status" value="1"/>
</dbReference>
<evidence type="ECO:0000313" key="3">
    <source>
        <dbReference type="EMBL" id="MFD0318092.1"/>
    </source>
</evidence>
<dbReference type="SMART" id="SM00530">
    <property type="entry name" value="HTH_XRE"/>
    <property type="match status" value="1"/>
</dbReference>
<dbReference type="PROSITE" id="PS50943">
    <property type="entry name" value="HTH_CROC1"/>
    <property type="match status" value="1"/>
</dbReference>
<accession>A0ABW2WF88</accession>
<dbReference type="InterPro" id="IPR000772">
    <property type="entry name" value="Ricin_B_lectin"/>
</dbReference>
<dbReference type="InterPro" id="IPR001387">
    <property type="entry name" value="Cro/C1-type_HTH"/>
</dbReference>
<protein>
    <submittedName>
        <fullName evidence="3">RICIN domain-containing protein</fullName>
    </submittedName>
</protein>
<reference evidence="4" key="1">
    <citation type="journal article" date="2019" name="Int. J. Syst. Evol. Microbiol.">
        <title>The Global Catalogue of Microorganisms (GCM) 10K type strain sequencing project: providing services to taxonomists for standard genome sequencing and annotation.</title>
        <authorList>
            <consortium name="The Broad Institute Genomics Platform"/>
            <consortium name="The Broad Institute Genome Sequencing Center for Infectious Disease"/>
            <person name="Wu L."/>
            <person name="Ma J."/>
        </authorList>
    </citation>
    <scope>NUCLEOTIDE SEQUENCE [LARGE SCALE GENOMIC DNA]</scope>
    <source>
        <strain evidence="4">CGMCC 4.7400</strain>
    </source>
</reference>
<dbReference type="SUPFAM" id="SSF47413">
    <property type="entry name" value="lambda repressor-like DNA-binding domains"/>
    <property type="match status" value="1"/>
</dbReference>
<feature type="domain" description="HTH cro/C1-type" evidence="2">
    <location>
        <begin position="20"/>
        <end position="74"/>
    </location>
</feature>
<dbReference type="InterPro" id="IPR035992">
    <property type="entry name" value="Ricin_B-like_lectins"/>
</dbReference>
<dbReference type="Gene3D" id="2.80.10.50">
    <property type="match status" value="1"/>
</dbReference>
<comment type="caution">
    <text evidence="3">The sequence shown here is derived from an EMBL/GenBank/DDBJ whole genome shotgun (WGS) entry which is preliminary data.</text>
</comment>
<organism evidence="3 4">
    <name type="scientific">Streptomyces flavalbus</name>
    <dbReference type="NCBI Taxonomy" id="2665155"/>
    <lineage>
        <taxon>Bacteria</taxon>
        <taxon>Bacillati</taxon>
        <taxon>Actinomycetota</taxon>
        <taxon>Actinomycetes</taxon>
        <taxon>Kitasatosporales</taxon>
        <taxon>Streptomycetaceae</taxon>
        <taxon>Streptomyces</taxon>
    </lineage>
</organism>
<dbReference type="Proteomes" id="UP001597023">
    <property type="component" value="Unassembled WGS sequence"/>
</dbReference>
<proteinExistence type="predicted"/>
<dbReference type="InterPro" id="IPR010982">
    <property type="entry name" value="Lambda_DNA-bd_dom_sf"/>
</dbReference>
<gene>
    <name evidence="3" type="ORF">ACFQZ6_28550</name>
</gene>
<dbReference type="Pfam" id="PF13560">
    <property type="entry name" value="HTH_31"/>
    <property type="match status" value="1"/>
</dbReference>
<dbReference type="Pfam" id="PF00652">
    <property type="entry name" value="Ricin_B_lectin"/>
    <property type="match status" value="1"/>
</dbReference>
<dbReference type="EMBL" id="JBHTEB010000001">
    <property type="protein sequence ID" value="MFD0318092.1"/>
    <property type="molecule type" value="Genomic_DNA"/>
</dbReference>
<dbReference type="RefSeq" id="WP_381614513.1">
    <property type="nucleotide sequence ID" value="NZ_JBHTEB010000001.1"/>
</dbReference>